<comment type="caution">
    <text evidence="2">The sequence shown here is derived from an EMBL/GenBank/DDBJ whole genome shotgun (WGS) entry which is preliminary data.</text>
</comment>
<evidence type="ECO:0000256" key="1">
    <source>
        <dbReference type="SAM" id="MobiDB-lite"/>
    </source>
</evidence>
<dbReference type="SUPFAM" id="SSF53955">
    <property type="entry name" value="Lysozyme-like"/>
    <property type="match status" value="1"/>
</dbReference>
<evidence type="ECO:0000313" key="2">
    <source>
        <dbReference type="EMBL" id="MBK1669558.1"/>
    </source>
</evidence>
<organism evidence="2 3">
    <name type="scientific">Rhodovibrio sodomensis</name>
    <dbReference type="NCBI Taxonomy" id="1088"/>
    <lineage>
        <taxon>Bacteria</taxon>
        <taxon>Pseudomonadati</taxon>
        <taxon>Pseudomonadota</taxon>
        <taxon>Alphaproteobacteria</taxon>
        <taxon>Rhodospirillales</taxon>
        <taxon>Rhodovibrionaceae</taxon>
        <taxon>Rhodovibrio</taxon>
    </lineage>
</organism>
<sequence length="283" mass="29691">MTAVTGAGGDASAQSLSAIRRVSEDDGEFGRLVRMASLESGFDARAQASTSSARGLFQFTESTWLDMVARHGDKHGLGAEARTLRNGASPQEKARILAMRDDPEVSARMADALADDNRAVLRGRVDGPIGETELYLAHFLGAGGAARFIQAERADGGRLAAELFPRAAEANRPVFYDQGRARSLSEVRDFFAGKLAAVEVPQTPAAETPGSMAPGAEAPAAVAAAPSGPRSHVGGSAFSWLRPVQDAAVSYHTFLALAELGAPGEHDETDGRSGWGEFLGRQV</sequence>
<dbReference type="RefSeq" id="WP_200341894.1">
    <property type="nucleotide sequence ID" value="NZ_NRRL01000052.1"/>
</dbReference>
<dbReference type="EMBL" id="NRRL01000052">
    <property type="protein sequence ID" value="MBK1669558.1"/>
    <property type="molecule type" value="Genomic_DNA"/>
</dbReference>
<evidence type="ECO:0000313" key="3">
    <source>
        <dbReference type="Proteomes" id="UP001296873"/>
    </source>
</evidence>
<keyword evidence="3" id="KW-1185">Reference proteome</keyword>
<reference evidence="2 3" key="1">
    <citation type="journal article" date="2020" name="Microorganisms">
        <title>Osmotic Adaptation and Compatible Solute Biosynthesis of Phototrophic Bacteria as Revealed from Genome Analyses.</title>
        <authorList>
            <person name="Imhoff J.F."/>
            <person name="Rahn T."/>
            <person name="Kunzel S."/>
            <person name="Keller A."/>
            <person name="Neulinger S.C."/>
        </authorList>
    </citation>
    <scope>NUCLEOTIDE SEQUENCE [LARGE SCALE GENOMIC DNA]</scope>
    <source>
        <strain evidence="2 3">DSM 9895</strain>
    </source>
</reference>
<dbReference type="InterPro" id="IPR023346">
    <property type="entry name" value="Lysozyme-like_dom_sf"/>
</dbReference>
<accession>A0ABS1DJ75</accession>
<proteinExistence type="predicted"/>
<feature type="region of interest" description="Disordered" evidence="1">
    <location>
        <begin position="263"/>
        <end position="283"/>
    </location>
</feature>
<dbReference type="Gene3D" id="1.10.530.10">
    <property type="match status" value="1"/>
</dbReference>
<name>A0ABS1DJ75_9PROT</name>
<dbReference type="Proteomes" id="UP001296873">
    <property type="component" value="Unassembled WGS sequence"/>
</dbReference>
<evidence type="ECO:0008006" key="4">
    <source>
        <dbReference type="Google" id="ProtNLM"/>
    </source>
</evidence>
<protein>
    <recommendedName>
        <fullName evidence="4">Transglycosylase SLT domain-containing protein</fullName>
    </recommendedName>
</protein>
<gene>
    <name evidence="2" type="ORF">CKO28_16080</name>
</gene>